<dbReference type="AlphaFoldDB" id="A0A179HZE5"/>
<name>A0A179HZE5_CORDF</name>
<dbReference type="EMBL" id="LUKN01004584">
    <property type="protein sequence ID" value="OAQ95797.1"/>
    <property type="molecule type" value="Genomic_DNA"/>
</dbReference>
<evidence type="ECO:0000256" key="1">
    <source>
        <dbReference type="ARBA" id="ARBA00023242"/>
    </source>
</evidence>
<proteinExistence type="predicted"/>
<feature type="compositionally biased region" description="Polar residues" evidence="2">
    <location>
        <begin position="233"/>
        <end position="255"/>
    </location>
</feature>
<evidence type="ECO:0000313" key="4">
    <source>
        <dbReference type="Proteomes" id="UP000243081"/>
    </source>
</evidence>
<reference evidence="3 4" key="1">
    <citation type="submission" date="2016-03" db="EMBL/GenBank/DDBJ databases">
        <title>Fine-scale spatial genetic structure of a fungal parasite of coffee scale insects.</title>
        <authorList>
            <person name="Jackson D."/>
            <person name="Zemenick K.A."/>
            <person name="Malloure B."/>
            <person name="Quandt C.A."/>
            <person name="James T.Y."/>
        </authorList>
    </citation>
    <scope>NUCLEOTIDE SEQUENCE [LARGE SCALE GENOMIC DNA]</scope>
    <source>
        <strain evidence="3 4">UM487</strain>
    </source>
</reference>
<evidence type="ECO:0000313" key="3">
    <source>
        <dbReference type="EMBL" id="OAQ95797.1"/>
    </source>
</evidence>
<keyword evidence="4" id="KW-1185">Reference proteome</keyword>
<feature type="region of interest" description="Disordered" evidence="2">
    <location>
        <begin position="232"/>
        <end position="256"/>
    </location>
</feature>
<evidence type="ECO:0008006" key="5">
    <source>
        <dbReference type="Google" id="ProtNLM"/>
    </source>
</evidence>
<comment type="caution">
    <text evidence="3">The sequence shown here is derived from an EMBL/GenBank/DDBJ whole genome shotgun (WGS) entry which is preliminary data.</text>
</comment>
<accession>A0A179HZE5</accession>
<dbReference type="InterPro" id="IPR053175">
    <property type="entry name" value="DHMBA_Reg_Transcription_Factor"/>
</dbReference>
<protein>
    <recommendedName>
        <fullName evidence="5">Zn(2)-C6 fungal-type domain-containing protein</fullName>
    </recommendedName>
</protein>
<feature type="region of interest" description="Disordered" evidence="2">
    <location>
        <begin position="110"/>
        <end position="163"/>
    </location>
</feature>
<dbReference type="Pfam" id="PF11951">
    <property type="entry name" value="Fungal_trans_2"/>
    <property type="match status" value="1"/>
</dbReference>
<dbReference type="Proteomes" id="UP000243081">
    <property type="component" value="Unassembled WGS sequence"/>
</dbReference>
<feature type="compositionally biased region" description="Low complexity" evidence="2">
    <location>
        <begin position="115"/>
        <end position="135"/>
    </location>
</feature>
<evidence type="ECO:0000256" key="2">
    <source>
        <dbReference type="SAM" id="MobiDB-lite"/>
    </source>
</evidence>
<dbReference type="PANTHER" id="PTHR38791">
    <property type="entry name" value="ZN(II)2CYS6 TRANSCRIPTION FACTOR (EUROFUNG)-RELATED-RELATED"/>
    <property type="match status" value="1"/>
</dbReference>
<dbReference type="OMA" id="YHDVWIA"/>
<dbReference type="InterPro" id="IPR021858">
    <property type="entry name" value="Fun_TF"/>
</dbReference>
<gene>
    <name evidence="3" type="ORF">LLEC1_01392</name>
</gene>
<organism evidence="3 4">
    <name type="scientific">Cordyceps confragosa</name>
    <name type="common">Lecanicillium lecanii</name>
    <dbReference type="NCBI Taxonomy" id="2714763"/>
    <lineage>
        <taxon>Eukaryota</taxon>
        <taxon>Fungi</taxon>
        <taxon>Dikarya</taxon>
        <taxon>Ascomycota</taxon>
        <taxon>Pezizomycotina</taxon>
        <taxon>Sordariomycetes</taxon>
        <taxon>Hypocreomycetidae</taxon>
        <taxon>Hypocreales</taxon>
        <taxon>Cordycipitaceae</taxon>
        <taxon>Akanthomyces</taxon>
    </lineage>
</organism>
<dbReference type="OrthoDB" id="4220372at2759"/>
<keyword evidence="1" id="KW-0539">Nucleus</keyword>
<sequence>MCADLALACVGAGAMADGNALRSCGRRPRDTGNATTWRYNPGCPLARQLASATRRRDREKERAYRPRACDKAHPECGQCRRMGQKCPGYRDPSSLIFRDESSQVIDKARSRINKRSAPTPQQTQTSQPSSAQRSPVPHPASAPRSQPAPHQFPPQKMSSVEDMLGDMGDGMFANNSFNFDLLGFNTPFNTDGGLFSLSTDSSDAMMTGTDSTSASAIHSGAASAVDVPRDVTGRTSSGGMELATATSPAGSSHDGSIQRPLSLPFDMIGLDFFLTHYVVHQSGPSSGFLDYVVTILAREEGHELLEGAVLAVGFAGLARTTKQTDLMCRSIMMYTRTMERVNRALADPVAARRDSTIVTVLVLALYEFSKASLDGWKQHIDGAVSLLNVRGKAQFTTPTGLQIFKDVFTQLLTNCLRIGIPMPSSLRMLRTEASKAFSVSDPYWVAASAMVELLDLFHQISPGGYSYINHDPNTAVSNTSSSAALASNKKAAPNLSIEDLERYLSQALDIDYRLESRFAECPPEWCYAVMPNPSSANLDTTRFHGEVHHLYHDVYVANVWNRMRTCRILANHAIGYLLLRGANIDPNWFFSNNYVDRLQGVSRTMAHIRADLLAAVPQLMGYVTSPAQQQVQHEQQMYRPKGMTPVATSDSGIDVGDATSPPYSPTSIFGSTEPVSGYTGSAAGCYFATWVLLTVGCMHSLTDETRAWTVTQLKRISTQAGFTQADDFAKFIEHHNLRPPLK</sequence>